<reference evidence="1 2" key="1">
    <citation type="submission" date="2011-12" db="EMBL/GenBank/DDBJ databases">
        <title>Complete sequence of Mycobacterium rhodesiae NBB3.</title>
        <authorList>
            <consortium name="US DOE Joint Genome Institute"/>
            <person name="Lucas S."/>
            <person name="Han J."/>
            <person name="Lapidus A."/>
            <person name="Cheng J.-F."/>
            <person name="Goodwin L."/>
            <person name="Pitluck S."/>
            <person name="Peters L."/>
            <person name="Mikhailova N."/>
            <person name="Gu W."/>
            <person name="Detter J.C."/>
            <person name="Han C."/>
            <person name="Tapia R."/>
            <person name="Land M."/>
            <person name="Hauser L."/>
            <person name="Kyrpides N."/>
            <person name="Ivanova N."/>
            <person name="Pagani I."/>
            <person name="Mattes T."/>
            <person name="Holmes A."/>
            <person name="Rutledge P."/>
            <person name="Paulsen I."/>
            <person name="Coleman N."/>
            <person name="Woyke T."/>
        </authorList>
    </citation>
    <scope>NUCLEOTIDE SEQUENCE [LARGE SCALE GENOMIC DNA]</scope>
    <source>
        <strain evidence="1 2">NBB3</strain>
    </source>
</reference>
<dbReference type="Proteomes" id="UP000005442">
    <property type="component" value="Chromosome"/>
</dbReference>
<keyword evidence="2" id="KW-1185">Reference proteome</keyword>
<protein>
    <submittedName>
        <fullName evidence="1">Polyketide cyclase / dehydrase and lipid transport</fullName>
    </submittedName>
</protein>
<evidence type="ECO:0000313" key="2">
    <source>
        <dbReference type="Proteomes" id="UP000005442"/>
    </source>
</evidence>
<dbReference type="Pfam" id="PF10604">
    <property type="entry name" value="Polyketide_cyc2"/>
    <property type="match status" value="1"/>
</dbReference>
<dbReference type="EMBL" id="CP003169">
    <property type="protein sequence ID" value="AEV76620.1"/>
    <property type="molecule type" value="Genomic_DNA"/>
</dbReference>
<accession>G8RTQ7</accession>
<dbReference type="eggNOG" id="COG3832">
    <property type="taxonomic scope" value="Bacteria"/>
</dbReference>
<dbReference type="STRING" id="710685.MycrhN_6160"/>
<dbReference type="Gene3D" id="3.30.530.20">
    <property type="match status" value="1"/>
</dbReference>
<dbReference type="AlphaFoldDB" id="G8RTQ7"/>
<sequence>MITNAGIDIDAPAAVVWDVFSDVERWGEWTESVTSLTALDGPGIAVGKRFEIKQPRMPKLVWEVTEVTPGRSWTWVQRSPGGLTLASHDVTAISDRRTRVQQQIDQRGPVGFLVGLAMRGMTRRYLDMEAVGLKTRSEHLHHLDGSAS</sequence>
<proteinExistence type="predicted"/>
<dbReference type="CDD" id="cd08862">
    <property type="entry name" value="SRPBCC_Smu440-like"/>
    <property type="match status" value="1"/>
</dbReference>
<name>G8RTQ7_MYCRN</name>
<dbReference type="InterPro" id="IPR023393">
    <property type="entry name" value="START-like_dom_sf"/>
</dbReference>
<dbReference type="OrthoDB" id="191189at2"/>
<dbReference type="RefSeq" id="WP_014214357.1">
    <property type="nucleotide sequence ID" value="NC_016604.1"/>
</dbReference>
<organism evidence="1 2">
    <name type="scientific">Mycolicibacterium rhodesiae (strain NBB3)</name>
    <name type="common">Mycobacterium rhodesiae</name>
    <dbReference type="NCBI Taxonomy" id="710685"/>
    <lineage>
        <taxon>Bacteria</taxon>
        <taxon>Bacillati</taxon>
        <taxon>Actinomycetota</taxon>
        <taxon>Actinomycetes</taxon>
        <taxon>Mycobacteriales</taxon>
        <taxon>Mycobacteriaceae</taxon>
        <taxon>Mycolicibacterium</taxon>
    </lineage>
</organism>
<dbReference type="HOGENOM" id="CLU_147350_0_0_11"/>
<gene>
    <name evidence="1" type="ordered locus">MycrhN_6160</name>
</gene>
<dbReference type="PATRIC" id="fig|710685.3.peg.6184"/>
<dbReference type="KEGG" id="mrh:MycrhN_6160"/>
<dbReference type="InterPro" id="IPR019587">
    <property type="entry name" value="Polyketide_cyclase/dehydratase"/>
</dbReference>
<dbReference type="SUPFAM" id="SSF55961">
    <property type="entry name" value="Bet v1-like"/>
    <property type="match status" value="1"/>
</dbReference>
<evidence type="ECO:0000313" key="1">
    <source>
        <dbReference type="EMBL" id="AEV76620.1"/>
    </source>
</evidence>